<keyword evidence="2" id="KW-0472">Membrane</keyword>
<keyword evidence="2" id="KW-0812">Transmembrane</keyword>
<feature type="transmembrane region" description="Helical" evidence="2">
    <location>
        <begin position="59"/>
        <end position="78"/>
    </location>
</feature>
<gene>
    <name evidence="3" type="ORF">G5C65_37830</name>
</gene>
<evidence type="ECO:0000256" key="2">
    <source>
        <dbReference type="SAM" id="Phobius"/>
    </source>
</evidence>
<feature type="transmembrane region" description="Helical" evidence="2">
    <location>
        <begin position="98"/>
        <end position="119"/>
    </location>
</feature>
<feature type="transmembrane region" description="Helical" evidence="2">
    <location>
        <begin position="131"/>
        <end position="150"/>
    </location>
</feature>
<proteinExistence type="predicted"/>
<protein>
    <submittedName>
        <fullName evidence="3">Uncharacterized protein</fullName>
    </submittedName>
</protein>
<feature type="non-terminal residue" evidence="3">
    <location>
        <position position="284"/>
    </location>
</feature>
<feature type="region of interest" description="Disordered" evidence="1">
    <location>
        <begin position="228"/>
        <end position="284"/>
    </location>
</feature>
<feature type="transmembrane region" description="Helical" evidence="2">
    <location>
        <begin position="156"/>
        <end position="175"/>
    </location>
</feature>
<comment type="caution">
    <text evidence="3">The sequence shown here is derived from an EMBL/GenBank/DDBJ whole genome shotgun (WGS) entry which is preliminary data.</text>
</comment>
<accession>A0A6G4XBF3</accession>
<keyword evidence="4" id="KW-1185">Reference proteome</keyword>
<dbReference type="AlphaFoldDB" id="A0A6G4XBF3"/>
<reference evidence="3 4" key="1">
    <citation type="submission" date="2020-02" db="EMBL/GenBank/DDBJ databases">
        <title>Whole-genome analyses of novel actinobacteria.</title>
        <authorList>
            <person name="Sahin N."/>
            <person name="Tatar D."/>
        </authorList>
    </citation>
    <scope>NUCLEOTIDE SEQUENCE [LARGE SCALE GENOMIC DNA]</scope>
    <source>
        <strain evidence="3 4">SB3404</strain>
    </source>
</reference>
<evidence type="ECO:0000256" key="1">
    <source>
        <dbReference type="SAM" id="MobiDB-lite"/>
    </source>
</evidence>
<evidence type="ECO:0000313" key="3">
    <source>
        <dbReference type="EMBL" id="NGO73981.1"/>
    </source>
</evidence>
<dbReference type="Proteomes" id="UP000477722">
    <property type="component" value="Unassembled WGS sequence"/>
</dbReference>
<name>A0A6G4XBF3_9ACTN</name>
<organism evidence="3 4">
    <name type="scientific">Streptomyces boncukensis</name>
    <dbReference type="NCBI Taxonomy" id="2711219"/>
    <lineage>
        <taxon>Bacteria</taxon>
        <taxon>Bacillati</taxon>
        <taxon>Actinomycetota</taxon>
        <taxon>Actinomycetes</taxon>
        <taxon>Kitasatosporales</taxon>
        <taxon>Streptomycetaceae</taxon>
        <taxon>Streptomyces</taxon>
    </lineage>
</organism>
<sequence length="284" mass="30722">MATSGRPDTESGHPRIPGVRYKKVRRTRLVETTFNGETRTTRQTYYEWEPAPPRNLDALYLRAVITIAVLLTLIAVVWSTTAIGRLLGGLVPGHEATGYLAACAFEVPWVVCLMIQWLLRYEPDRARAVSRAGWVGLAIVVTAVVVDGAHLDMVEVGIIGAFVSVVAKGLWWVIFRLFRVELGEDAAGWLQSKREDLAVGRVLLGEQQRMRGVEAYLQAVYGASGPALPSVSPDTAPDTPPVARPDTTDSRSQGVPDIPPPAAQDVSVPVSAPPSPTRPDNSAP</sequence>
<evidence type="ECO:0000313" key="4">
    <source>
        <dbReference type="Proteomes" id="UP000477722"/>
    </source>
</evidence>
<keyword evidence="2" id="KW-1133">Transmembrane helix</keyword>
<dbReference type="RefSeq" id="WP_165303601.1">
    <property type="nucleotide sequence ID" value="NZ_JAAKZZ010001042.1"/>
</dbReference>
<dbReference type="EMBL" id="JAAKZZ010001042">
    <property type="protein sequence ID" value="NGO73981.1"/>
    <property type="molecule type" value="Genomic_DNA"/>
</dbReference>